<dbReference type="InterPro" id="IPR002881">
    <property type="entry name" value="DUF58"/>
</dbReference>
<sequence>MPWSRGGKPPTWSVRSSPRSACPSPDGDVRATLDALTSRGRAFVAAGLTVLLGGILLGLDVLVRIGMLALALPLVAVVVVARGRSTVSASREVTPPRVPAGAEVAVALRIDGGGRGTPGTVLLEDELPDALGGRRRFSVESRGPEWRCLVEYAVTPHRRGFHAIGPLTVRVGDPFGFLSVARTFHTTTPLVVTPVVHSLGRMWAGGVGAERGDHRVRLGATGRPDDASVREYRVGDDLRRIHWRTTARTGELMVRREEEGRHADLTVFLDTRRDVHQPGKEGTFEWAVSAAASVAAHFAGNGWDVRLTTDTTDSHDSAPDELGLILDELAAVRTSSRRTTGLVPADVLGSRGTVVAIVTGADAGALDHLDRCCSGAGRRLALVLDADGWLSRASSGTGASADLAASARSRGWDAVAVGGGQGVADAWRALAALAAKAAVR</sequence>
<evidence type="ECO:0000313" key="4">
    <source>
        <dbReference type="EMBL" id="TNC38131.1"/>
    </source>
</evidence>
<name>A0A5C4MF97_9ACTN</name>
<keyword evidence="2" id="KW-0472">Membrane</keyword>
<comment type="caution">
    <text evidence="4">The sequence shown here is derived from an EMBL/GenBank/DDBJ whole genome shotgun (WGS) entry which is preliminary data.</text>
</comment>
<feature type="region of interest" description="Disordered" evidence="1">
    <location>
        <begin position="1"/>
        <end position="26"/>
    </location>
</feature>
<reference evidence="4 6" key="1">
    <citation type="submission" date="2019-05" db="EMBL/GenBank/DDBJ databases">
        <title>Mumia sp. nov., isolated from the intestinal contents of plateau pika (Ochotona curzoniae) in the Qinghai-Tibet plateau of China.</title>
        <authorList>
            <person name="Tian Z."/>
        </authorList>
    </citation>
    <scope>NUCLEOTIDE SEQUENCE [LARGE SCALE GENOMIC DNA]</scope>
    <source>
        <strain evidence="6">527</strain>
        <strain evidence="4">Z527</strain>
    </source>
</reference>
<dbReference type="EMBL" id="VDFR01000105">
    <property type="protein sequence ID" value="TNC41600.1"/>
    <property type="molecule type" value="Genomic_DNA"/>
</dbReference>
<dbReference type="AlphaFoldDB" id="A0A5C4MF97"/>
<evidence type="ECO:0000256" key="1">
    <source>
        <dbReference type="SAM" id="MobiDB-lite"/>
    </source>
</evidence>
<evidence type="ECO:0000313" key="5">
    <source>
        <dbReference type="EMBL" id="TNC41600.1"/>
    </source>
</evidence>
<dbReference type="Pfam" id="PF01882">
    <property type="entry name" value="DUF58"/>
    <property type="match status" value="1"/>
</dbReference>
<proteinExistence type="predicted"/>
<dbReference type="PANTHER" id="PTHR34351:SF1">
    <property type="entry name" value="SLR1927 PROTEIN"/>
    <property type="match status" value="1"/>
</dbReference>
<keyword evidence="2" id="KW-1133">Transmembrane helix</keyword>
<keyword evidence="2" id="KW-0812">Transmembrane</keyword>
<evidence type="ECO:0000259" key="3">
    <source>
        <dbReference type="Pfam" id="PF01882"/>
    </source>
</evidence>
<feature type="transmembrane region" description="Helical" evidence="2">
    <location>
        <begin position="42"/>
        <end position="59"/>
    </location>
</feature>
<gene>
    <name evidence="5" type="ORF">FHE65_22225</name>
    <name evidence="4" type="ORF">FHE65_24565</name>
</gene>
<dbReference type="OrthoDB" id="9812729at2"/>
<accession>A0A5C4MF97</accession>
<organism evidence="4 6">
    <name type="scientific">Mumia zhuanghuii</name>
    <dbReference type="NCBI Taxonomy" id="2585211"/>
    <lineage>
        <taxon>Bacteria</taxon>
        <taxon>Bacillati</taxon>
        <taxon>Actinomycetota</taxon>
        <taxon>Actinomycetes</taxon>
        <taxon>Propionibacteriales</taxon>
        <taxon>Nocardioidaceae</taxon>
        <taxon>Mumia</taxon>
    </lineage>
</organism>
<dbReference type="EMBL" id="VDFR01000123">
    <property type="protein sequence ID" value="TNC38131.1"/>
    <property type="molecule type" value="Genomic_DNA"/>
</dbReference>
<dbReference type="PANTHER" id="PTHR34351">
    <property type="entry name" value="SLR1927 PROTEIN-RELATED"/>
    <property type="match status" value="1"/>
</dbReference>
<feature type="transmembrane region" description="Helical" evidence="2">
    <location>
        <begin position="65"/>
        <end position="81"/>
    </location>
</feature>
<evidence type="ECO:0000313" key="6">
    <source>
        <dbReference type="Proteomes" id="UP000306740"/>
    </source>
</evidence>
<protein>
    <submittedName>
        <fullName evidence="4">DUF58 domain-containing protein</fullName>
    </submittedName>
</protein>
<dbReference type="Proteomes" id="UP000306740">
    <property type="component" value="Unassembled WGS sequence"/>
</dbReference>
<evidence type="ECO:0000256" key="2">
    <source>
        <dbReference type="SAM" id="Phobius"/>
    </source>
</evidence>
<feature type="domain" description="DUF58" evidence="3">
    <location>
        <begin position="228"/>
        <end position="321"/>
    </location>
</feature>